<evidence type="ECO:0000256" key="4">
    <source>
        <dbReference type="SAM" id="MobiDB-lite"/>
    </source>
</evidence>
<evidence type="ECO:0000259" key="5">
    <source>
        <dbReference type="PROSITE" id="PS50888"/>
    </source>
</evidence>
<dbReference type="AlphaFoldDB" id="A0AAQ3WFY5"/>
<name>A0AAQ3WFY5_PASNO</name>
<dbReference type="GO" id="GO:0046983">
    <property type="term" value="F:protein dimerization activity"/>
    <property type="evidence" value="ECO:0007669"/>
    <property type="project" value="InterPro"/>
</dbReference>
<dbReference type="InterPro" id="IPR052610">
    <property type="entry name" value="bHLH_transcription_regulator"/>
</dbReference>
<feature type="compositionally biased region" description="Polar residues" evidence="4">
    <location>
        <begin position="113"/>
        <end position="145"/>
    </location>
</feature>
<evidence type="ECO:0000313" key="6">
    <source>
        <dbReference type="EMBL" id="WVZ60071.1"/>
    </source>
</evidence>
<dbReference type="Gene3D" id="4.10.280.10">
    <property type="entry name" value="Helix-loop-helix DNA-binding domain"/>
    <property type="match status" value="1"/>
</dbReference>
<keyword evidence="7" id="KW-1185">Reference proteome</keyword>
<keyword evidence="3" id="KW-0804">Transcription</keyword>
<gene>
    <name evidence="6" type="ORF">U9M48_010137</name>
</gene>
<dbReference type="PROSITE" id="PS50888">
    <property type="entry name" value="BHLH"/>
    <property type="match status" value="1"/>
</dbReference>
<feature type="region of interest" description="Disordered" evidence="4">
    <location>
        <begin position="74"/>
        <end position="145"/>
    </location>
</feature>
<protein>
    <recommendedName>
        <fullName evidence="5">BHLH domain-containing protein</fullName>
    </recommendedName>
</protein>
<dbReference type="PANTHER" id="PTHR45959">
    <property type="entry name" value="BHLH TRANSCRIPTION FACTOR"/>
    <property type="match status" value="1"/>
</dbReference>
<feature type="domain" description="BHLH" evidence="5">
    <location>
        <begin position="206"/>
        <end position="256"/>
    </location>
</feature>
<dbReference type="PANTHER" id="PTHR45959:SF2">
    <property type="entry name" value="BHLH TRANSCRIPTION FACTOR"/>
    <property type="match status" value="1"/>
</dbReference>
<feature type="region of interest" description="Disordered" evidence="4">
    <location>
        <begin position="1"/>
        <end position="22"/>
    </location>
</feature>
<evidence type="ECO:0000256" key="3">
    <source>
        <dbReference type="ARBA" id="ARBA00023163"/>
    </source>
</evidence>
<comment type="similarity">
    <text evidence="1">Belongs to the bHLH protein family.</text>
</comment>
<evidence type="ECO:0000313" key="7">
    <source>
        <dbReference type="Proteomes" id="UP001341281"/>
    </source>
</evidence>
<dbReference type="InterPro" id="IPR036638">
    <property type="entry name" value="HLH_DNA-bd_sf"/>
</dbReference>
<dbReference type="EMBL" id="CP144746">
    <property type="protein sequence ID" value="WVZ60071.1"/>
    <property type="molecule type" value="Genomic_DNA"/>
</dbReference>
<sequence>MTKQEYRSRQHTASIDQQAGSMEDSCQFMQWALSTLQHDEHPPPATPVAAYDDDNGCNTFSSIQVPVLGYSASVNSMVPGEPPAREGQRATNSSSSGDTDSGGGGGGAAACVTATQRDAWSPPSQQNSVNCATPRSSGSATNQPVSWDFHSASAQLIKEAQPNNSAAAATAARAESGGGVPQTVQYVSPPARRATAKISASSSSAPYSQDHIMAERKRREKINQRFIELSTVIPGLKKVTSMLIKSLDFFFFIISL</sequence>
<evidence type="ECO:0000256" key="2">
    <source>
        <dbReference type="ARBA" id="ARBA00023015"/>
    </source>
</evidence>
<dbReference type="SUPFAM" id="SSF47459">
    <property type="entry name" value="HLH, helix-loop-helix DNA-binding domain"/>
    <property type="match status" value="1"/>
</dbReference>
<keyword evidence="2" id="KW-0805">Transcription regulation</keyword>
<feature type="compositionally biased region" description="Polar residues" evidence="4">
    <location>
        <begin position="11"/>
        <end position="20"/>
    </location>
</feature>
<proteinExistence type="inferred from homology"/>
<dbReference type="InterPro" id="IPR011598">
    <property type="entry name" value="bHLH_dom"/>
</dbReference>
<accession>A0AAQ3WFY5</accession>
<evidence type="ECO:0000256" key="1">
    <source>
        <dbReference type="ARBA" id="ARBA00005510"/>
    </source>
</evidence>
<reference evidence="6 7" key="1">
    <citation type="submission" date="2024-02" db="EMBL/GenBank/DDBJ databases">
        <title>High-quality chromosome-scale genome assembly of Pensacola bahiagrass (Paspalum notatum Flugge var. saurae).</title>
        <authorList>
            <person name="Vega J.M."/>
            <person name="Podio M."/>
            <person name="Orjuela J."/>
            <person name="Siena L.A."/>
            <person name="Pessino S.C."/>
            <person name="Combes M.C."/>
            <person name="Mariac C."/>
            <person name="Albertini E."/>
            <person name="Pupilli F."/>
            <person name="Ortiz J.P.A."/>
            <person name="Leblanc O."/>
        </authorList>
    </citation>
    <scope>NUCLEOTIDE SEQUENCE [LARGE SCALE GENOMIC DNA]</scope>
    <source>
        <strain evidence="6">R1</strain>
        <tissue evidence="6">Leaf</tissue>
    </source>
</reference>
<dbReference type="Proteomes" id="UP001341281">
    <property type="component" value="Chromosome 02"/>
</dbReference>
<organism evidence="6 7">
    <name type="scientific">Paspalum notatum var. saurae</name>
    <dbReference type="NCBI Taxonomy" id="547442"/>
    <lineage>
        <taxon>Eukaryota</taxon>
        <taxon>Viridiplantae</taxon>
        <taxon>Streptophyta</taxon>
        <taxon>Embryophyta</taxon>
        <taxon>Tracheophyta</taxon>
        <taxon>Spermatophyta</taxon>
        <taxon>Magnoliopsida</taxon>
        <taxon>Liliopsida</taxon>
        <taxon>Poales</taxon>
        <taxon>Poaceae</taxon>
        <taxon>PACMAD clade</taxon>
        <taxon>Panicoideae</taxon>
        <taxon>Andropogonodae</taxon>
        <taxon>Paspaleae</taxon>
        <taxon>Paspalinae</taxon>
        <taxon>Paspalum</taxon>
    </lineage>
</organism>
<dbReference type="Pfam" id="PF00010">
    <property type="entry name" value="HLH"/>
    <property type="match status" value="1"/>
</dbReference>